<dbReference type="HOGENOM" id="CLU_074547_0_0_0"/>
<dbReference type="RefSeq" id="WP_011522695.1">
    <property type="nucleotide sequence ID" value="NC_008009.1"/>
</dbReference>
<dbReference type="AlphaFoldDB" id="Q1IQF7"/>
<name>Q1IQF7_KORVE</name>
<accession>Q1IQF7</accession>
<dbReference type="STRING" id="204669.Acid345_1892"/>
<evidence type="ECO:0000313" key="3">
    <source>
        <dbReference type="Proteomes" id="UP000002432"/>
    </source>
</evidence>
<dbReference type="EnsemblBacteria" id="ABF40893">
    <property type="protein sequence ID" value="ABF40893"/>
    <property type="gene ID" value="Acid345_1892"/>
</dbReference>
<dbReference type="eggNOG" id="ENOG5034AEG">
    <property type="taxonomic scope" value="Bacteria"/>
</dbReference>
<gene>
    <name evidence="2" type="ordered locus">Acid345_1892</name>
</gene>
<keyword evidence="1" id="KW-0732">Signal</keyword>
<protein>
    <submittedName>
        <fullName evidence="2">Uncharacterized protein</fullName>
    </submittedName>
</protein>
<dbReference type="OrthoDB" id="103670at2"/>
<dbReference type="Proteomes" id="UP000002432">
    <property type="component" value="Chromosome"/>
</dbReference>
<feature type="signal peptide" evidence="1">
    <location>
        <begin position="1"/>
        <end position="25"/>
    </location>
</feature>
<evidence type="ECO:0000313" key="2">
    <source>
        <dbReference type="EMBL" id="ABF40893.1"/>
    </source>
</evidence>
<dbReference type="KEGG" id="aba:Acid345_1892"/>
<proteinExistence type="predicted"/>
<organism evidence="2 3">
    <name type="scientific">Koribacter versatilis (strain Ellin345)</name>
    <dbReference type="NCBI Taxonomy" id="204669"/>
    <lineage>
        <taxon>Bacteria</taxon>
        <taxon>Pseudomonadati</taxon>
        <taxon>Acidobacteriota</taxon>
        <taxon>Terriglobia</taxon>
        <taxon>Terriglobales</taxon>
        <taxon>Candidatus Korobacteraceae</taxon>
        <taxon>Candidatus Korobacter</taxon>
    </lineage>
</organism>
<feature type="chain" id="PRO_5004191863" evidence="1">
    <location>
        <begin position="26"/>
        <end position="237"/>
    </location>
</feature>
<reference evidence="2 3" key="1">
    <citation type="journal article" date="2009" name="Appl. Environ. Microbiol.">
        <title>Three genomes from the phylum Acidobacteria provide insight into the lifestyles of these microorganisms in soils.</title>
        <authorList>
            <person name="Ward N.L."/>
            <person name="Challacombe J.F."/>
            <person name="Janssen P.H."/>
            <person name="Henrissat B."/>
            <person name="Coutinho P.M."/>
            <person name="Wu M."/>
            <person name="Xie G."/>
            <person name="Haft D.H."/>
            <person name="Sait M."/>
            <person name="Badger J."/>
            <person name="Barabote R.D."/>
            <person name="Bradley B."/>
            <person name="Brettin T.S."/>
            <person name="Brinkac L.M."/>
            <person name="Bruce D."/>
            <person name="Creasy T."/>
            <person name="Daugherty S.C."/>
            <person name="Davidsen T.M."/>
            <person name="DeBoy R.T."/>
            <person name="Detter J.C."/>
            <person name="Dodson R.J."/>
            <person name="Durkin A.S."/>
            <person name="Ganapathy A."/>
            <person name="Gwinn-Giglio M."/>
            <person name="Han C.S."/>
            <person name="Khouri H."/>
            <person name="Kiss H."/>
            <person name="Kothari S.P."/>
            <person name="Madupu R."/>
            <person name="Nelson K.E."/>
            <person name="Nelson W.C."/>
            <person name="Paulsen I."/>
            <person name="Penn K."/>
            <person name="Ren Q."/>
            <person name="Rosovitz M.J."/>
            <person name="Selengut J.D."/>
            <person name="Shrivastava S."/>
            <person name="Sullivan S.A."/>
            <person name="Tapia R."/>
            <person name="Thompson L.S."/>
            <person name="Watkins K.L."/>
            <person name="Yang Q."/>
            <person name="Yu C."/>
            <person name="Zafar N."/>
            <person name="Zhou L."/>
            <person name="Kuske C.R."/>
        </authorList>
    </citation>
    <scope>NUCLEOTIDE SEQUENCE [LARGE SCALE GENOMIC DNA]</scope>
    <source>
        <strain evidence="2 3">Ellin345</strain>
    </source>
</reference>
<sequence length="237" mass="25814">MVKRNLIRAAIVASLLFLFVSVSFAATTKTYIEKMSGWASCSVCAGAGGAGATIPHSMTQGITSPTLGSRSAQFSVGGSSSYGAALWWKQLGASSTAHNFQYDVDYYLKNPSASQALEFDVNQSVGGKKFVFGTQCNIAAHTYDVWSAATHWIHTGISCARPAAYKWNHITLEFQRTSGNNVKFVSVTINGSKHYINRIYAPKASSVSELNVAFQMDGNKSMTDYNAWLENVTLKYW</sequence>
<dbReference type="EMBL" id="CP000360">
    <property type="protein sequence ID" value="ABF40893.1"/>
    <property type="molecule type" value="Genomic_DNA"/>
</dbReference>
<evidence type="ECO:0000256" key="1">
    <source>
        <dbReference type="SAM" id="SignalP"/>
    </source>
</evidence>
<keyword evidence="3" id="KW-1185">Reference proteome</keyword>